<dbReference type="AlphaFoldDB" id="A0A0V1DZ72"/>
<reference evidence="1 2" key="1">
    <citation type="submission" date="2015-01" db="EMBL/GenBank/DDBJ databases">
        <title>Evolution of Trichinella species and genotypes.</title>
        <authorList>
            <person name="Korhonen P.K."/>
            <person name="Edoardo P."/>
            <person name="Giuseppe L.R."/>
            <person name="Gasser R.B."/>
        </authorList>
    </citation>
    <scope>NUCLEOTIDE SEQUENCE [LARGE SCALE GENOMIC DNA]</scope>
    <source>
        <strain evidence="1">ISS13</strain>
    </source>
</reference>
<dbReference type="Proteomes" id="UP000054632">
    <property type="component" value="Unassembled WGS sequence"/>
</dbReference>
<proteinExistence type="predicted"/>
<dbReference type="EMBL" id="JYDR01000154">
    <property type="protein sequence ID" value="KRY66887.1"/>
    <property type="molecule type" value="Genomic_DNA"/>
</dbReference>
<evidence type="ECO:0000313" key="1">
    <source>
        <dbReference type="EMBL" id="KRY66887.1"/>
    </source>
</evidence>
<dbReference type="Pfam" id="PF07426">
    <property type="entry name" value="Dynactin_p22"/>
    <property type="match status" value="1"/>
</dbReference>
<feature type="non-terminal residue" evidence="1">
    <location>
        <position position="1"/>
    </location>
</feature>
<organism evidence="1 2">
    <name type="scientific">Trichinella pseudospiralis</name>
    <name type="common">Parasitic roundworm</name>
    <dbReference type="NCBI Taxonomy" id="6337"/>
    <lineage>
        <taxon>Eukaryota</taxon>
        <taxon>Metazoa</taxon>
        <taxon>Ecdysozoa</taxon>
        <taxon>Nematoda</taxon>
        <taxon>Enoplea</taxon>
        <taxon>Dorylaimia</taxon>
        <taxon>Trichinellida</taxon>
        <taxon>Trichinellidae</taxon>
        <taxon>Trichinella</taxon>
    </lineage>
</organism>
<gene>
    <name evidence="1" type="primary">Dctn3</name>
    <name evidence="1" type="ORF">T4A_5490</name>
</gene>
<name>A0A0V1DZ72_TRIPS</name>
<protein>
    <submittedName>
        <fullName evidence="1">Dynactin subunit 3</fullName>
    </submittedName>
</protein>
<dbReference type="InterPro" id="IPR009991">
    <property type="entry name" value="DCTN3"/>
</dbReference>
<accession>A0A0V1DZ72</accession>
<comment type="caution">
    <text evidence="1">The sequence shown here is derived from an EMBL/GenBank/DDBJ whole genome shotgun (WGS) entry which is preliminary data.</text>
</comment>
<dbReference type="PANTHER" id="PTHR28360:SF1">
    <property type="entry name" value="DYNACTIN SUBUNIT 3"/>
    <property type="match status" value="1"/>
</dbReference>
<dbReference type="GO" id="GO:0005869">
    <property type="term" value="C:dynactin complex"/>
    <property type="evidence" value="ECO:0007669"/>
    <property type="project" value="InterPro"/>
</dbReference>
<evidence type="ECO:0000313" key="2">
    <source>
        <dbReference type="Proteomes" id="UP000054632"/>
    </source>
</evidence>
<dbReference type="GO" id="GO:0061640">
    <property type="term" value="P:cytoskeleton-dependent cytokinesis"/>
    <property type="evidence" value="ECO:0007669"/>
    <property type="project" value="InterPro"/>
</dbReference>
<sequence length="195" mass="22654">LRGVMNCSMNFLEKRMSQLEALIIGQSEVFENFEESIWSQYKDTKLALNEFLQNKLQVKEYLQECKDACDIIQPRVFIEILLSPNAKLQLIMLKMDSLKALIAMFAKVSSFSPVLNSESIRVVNSYPPELTRTSENFLTTIEEKECIQRKASQLLQLYNDLIFFVSKQFAVWNAMLTKLETGNDEGHDNYLYRKT</sequence>
<dbReference type="PANTHER" id="PTHR28360">
    <property type="entry name" value="DYNACTIN SUBUNIT 3"/>
    <property type="match status" value="1"/>
</dbReference>